<evidence type="ECO:0000256" key="3">
    <source>
        <dbReference type="ARBA" id="ARBA00021315"/>
    </source>
</evidence>
<comment type="function">
    <text evidence="1 9">May be involved in recombinational repair of damaged DNA.</text>
</comment>
<dbReference type="InterPro" id="IPR004604">
    <property type="entry name" value="DNA_recomb/repair_RecN"/>
</dbReference>
<sequence length="567" mass="64662">MLVEMRIENFAIIESLSLSFHEGMTTLTGETGAGKSIIIDALGLLAGSRASTEVIRQGAKRCHLEGVFDWPTNPQFFTLMQELLVDQEEDYLVVQRDISINGKSICRVNGQVMTLANLKRIGHFLVDIQGQNEHQSLLQADQHQRLLDEFGSDEFKNALREYVVLFHEWKSLEKTVNDRKKNEQSYVQRMDMLRFQVDEIEKAELQSGQEEALNEERDKLLNFQKILDAFVSVHQLITADDHGILDNLGLAKNELASVASFAKEYETLSESLTTVYYQLQDIAVDLSRQTDLLEFDDQHLRQIEDRLETIHQLKRKYGDSVEYILAYYEQISLELLETNRLDSQLDQLESLLEEKGKMVAKKADQLHDYRKKIAHRLEKAIINELRELYMEHTQFEIHFDTIAHGYDERGKDEIQFFLSANPGEPLRPLEKVASGGEISRILLALKTVFSSSQGLTSIVFDEVDSGVSGRVAQAIAEKISQIGRRSQVLCITHLPQVAAFADYQYFISKTVQNNRTKTTVVELTNSERINEIARMLAGAEVTALTKKHAAELIQLAKKDRLKKSNDV</sequence>
<gene>
    <name evidence="11" type="primary">recN</name>
    <name evidence="11" type="ORF">ACFSR0_06225</name>
</gene>
<evidence type="ECO:0000256" key="1">
    <source>
        <dbReference type="ARBA" id="ARBA00003618"/>
    </source>
</evidence>
<evidence type="ECO:0000313" key="11">
    <source>
        <dbReference type="EMBL" id="MFD2729016.1"/>
    </source>
</evidence>
<dbReference type="CDD" id="cd03241">
    <property type="entry name" value="ABC_RecN"/>
    <property type="match status" value="2"/>
</dbReference>
<accession>A0ABW5TIQ8</accession>
<feature type="domain" description="RecF/RecN/SMC N-terminal" evidence="10">
    <location>
        <begin position="2"/>
        <end position="511"/>
    </location>
</feature>
<reference evidence="12" key="1">
    <citation type="journal article" date="2019" name="Int. J. Syst. Evol. Microbiol.">
        <title>The Global Catalogue of Microorganisms (GCM) 10K type strain sequencing project: providing services to taxonomists for standard genome sequencing and annotation.</title>
        <authorList>
            <consortium name="The Broad Institute Genomics Platform"/>
            <consortium name="The Broad Institute Genome Sequencing Center for Infectious Disease"/>
            <person name="Wu L."/>
            <person name="Ma J."/>
        </authorList>
    </citation>
    <scope>NUCLEOTIDE SEQUENCE [LARGE SCALE GENOMIC DNA]</scope>
    <source>
        <strain evidence="12">TISTR 932</strain>
    </source>
</reference>
<evidence type="ECO:0000256" key="5">
    <source>
        <dbReference type="ARBA" id="ARBA00022763"/>
    </source>
</evidence>
<dbReference type="InterPro" id="IPR003395">
    <property type="entry name" value="RecF/RecN/SMC_N"/>
</dbReference>
<dbReference type="PANTHER" id="PTHR11059:SF0">
    <property type="entry name" value="DNA REPAIR PROTEIN RECN"/>
    <property type="match status" value="1"/>
</dbReference>
<dbReference type="NCBIfam" id="TIGR00634">
    <property type="entry name" value="recN"/>
    <property type="match status" value="1"/>
</dbReference>
<dbReference type="Proteomes" id="UP001597427">
    <property type="component" value="Unassembled WGS sequence"/>
</dbReference>
<proteinExistence type="inferred from homology"/>
<dbReference type="PANTHER" id="PTHR11059">
    <property type="entry name" value="DNA REPAIR PROTEIN RECN"/>
    <property type="match status" value="1"/>
</dbReference>
<comment type="caution">
    <text evidence="11">The sequence shown here is derived from an EMBL/GenBank/DDBJ whole genome shotgun (WGS) entry which is preliminary data.</text>
</comment>
<evidence type="ECO:0000313" key="12">
    <source>
        <dbReference type="Proteomes" id="UP001597427"/>
    </source>
</evidence>
<evidence type="ECO:0000256" key="2">
    <source>
        <dbReference type="ARBA" id="ARBA00009441"/>
    </source>
</evidence>
<keyword evidence="6" id="KW-0067">ATP-binding</keyword>
<dbReference type="SUPFAM" id="SSF52540">
    <property type="entry name" value="P-loop containing nucleoside triphosphate hydrolases"/>
    <property type="match status" value="2"/>
</dbReference>
<keyword evidence="4" id="KW-0547">Nucleotide-binding</keyword>
<keyword evidence="5 9" id="KW-0227">DNA damage</keyword>
<name>A0ABW5TIQ8_9ENTE</name>
<comment type="similarity">
    <text evidence="2 9">Belongs to the RecN family.</text>
</comment>
<protein>
    <recommendedName>
        <fullName evidence="3 9">DNA repair protein RecN</fullName>
    </recommendedName>
    <alternativeName>
        <fullName evidence="8 9">Recombination protein N</fullName>
    </alternativeName>
</protein>
<dbReference type="Gene3D" id="3.40.50.300">
    <property type="entry name" value="P-loop containing nucleotide triphosphate hydrolases"/>
    <property type="match status" value="2"/>
</dbReference>
<dbReference type="PIRSF" id="PIRSF003128">
    <property type="entry name" value="RecN"/>
    <property type="match status" value="1"/>
</dbReference>
<dbReference type="EMBL" id="JBHUMO010000039">
    <property type="protein sequence ID" value="MFD2729016.1"/>
    <property type="molecule type" value="Genomic_DNA"/>
</dbReference>
<keyword evidence="7 9" id="KW-0234">DNA repair</keyword>
<evidence type="ECO:0000256" key="9">
    <source>
        <dbReference type="PIRNR" id="PIRNR003128"/>
    </source>
</evidence>
<evidence type="ECO:0000256" key="8">
    <source>
        <dbReference type="ARBA" id="ARBA00033408"/>
    </source>
</evidence>
<evidence type="ECO:0000256" key="7">
    <source>
        <dbReference type="ARBA" id="ARBA00023204"/>
    </source>
</evidence>
<dbReference type="Pfam" id="PF02463">
    <property type="entry name" value="SMC_N"/>
    <property type="match status" value="1"/>
</dbReference>
<keyword evidence="12" id="KW-1185">Reference proteome</keyword>
<evidence type="ECO:0000256" key="4">
    <source>
        <dbReference type="ARBA" id="ARBA00022741"/>
    </source>
</evidence>
<evidence type="ECO:0000259" key="10">
    <source>
        <dbReference type="Pfam" id="PF02463"/>
    </source>
</evidence>
<organism evidence="11 12">
    <name type="scientific">Enterococcus camelliae</name>
    <dbReference type="NCBI Taxonomy" id="453959"/>
    <lineage>
        <taxon>Bacteria</taxon>
        <taxon>Bacillati</taxon>
        <taxon>Bacillota</taxon>
        <taxon>Bacilli</taxon>
        <taxon>Lactobacillales</taxon>
        <taxon>Enterococcaceae</taxon>
        <taxon>Enterococcus</taxon>
    </lineage>
</organism>
<evidence type="ECO:0000256" key="6">
    <source>
        <dbReference type="ARBA" id="ARBA00022840"/>
    </source>
</evidence>
<dbReference type="RefSeq" id="WP_379980961.1">
    <property type="nucleotide sequence ID" value="NZ_JBHUMO010000039.1"/>
</dbReference>
<dbReference type="InterPro" id="IPR027417">
    <property type="entry name" value="P-loop_NTPase"/>
</dbReference>